<dbReference type="Proteomes" id="UP000235371">
    <property type="component" value="Unassembled WGS sequence"/>
</dbReference>
<dbReference type="Gene3D" id="2.40.33.20">
    <property type="entry name" value="PK beta-barrel domain-like"/>
    <property type="match status" value="1"/>
</dbReference>
<dbReference type="SUPFAM" id="SSF52343">
    <property type="entry name" value="Ferredoxin reductase-like, C-terminal NADP-linked domain"/>
    <property type="match status" value="1"/>
</dbReference>
<dbReference type="InterPro" id="IPR001433">
    <property type="entry name" value="OxRdtase_FAD/NAD-bd"/>
</dbReference>
<feature type="domain" description="FAD-binding FR-type" evidence="5">
    <location>
        <begin position="251"/>
        <end position="354"/>
    </location>
</feature>
<keyword evidence="1" id="KW-0408">Iron</keyword>
<dbReference type="Pfam" id="PF03473">
    <property type="entry name" value="MOSC"/>
    <property type="match status" value="1"/>
</dbReference>
<dbReference type="PROSITE" id="PS51085">
    <property type="entry name" value="2FE2S_FER_2"/>
    <property type="match status" value="1"/>
</dbReference>
<evidence type="ECO:0000313" key="7">
    <source>
        <dbReference type="Proteomes" id="UP000235371"/>
    </source>
</evidence>
<keyword evidence="6" id="KW-0223">Dioxygenase</keyword>
<dbReference type="PANTHER" id="PTHR30212:SF2">
    <property type="entry name" value="PROTEIN YIIM"/>
    <property type="match status" value="1"/>
</dbReference>
<dbReference type="PRINTS" id="PR00409">
    <property type="entry name" value="PHDIOXRDTASE"/>
</dbReference>
<dbReference type="GO" id="GO:0051213">
    <property type="term" value="F:dioxygenase activity"/>
    <property type="evidence" value="ECO:0007669"/>
    <property type="project" value="UniProtKB-KW"/>
</dbReference>
<dbReference type="OrthoDB" id="5390at2759"/>
<dbReference type="Pfam" id="PF00175">
    <property type="entry name" value="NAD_binding_1"/>
    <property type="match status" value="1"/>
</dbReference>
<dbReference type="InterPro" id="IPR012675">
    <property type="entry name" value="Beta-grasp_dom_sf"/>
</dbReference>
<evidence type="ECO:0000313" key="6">
    <source>
        <dbReference type="EMBL" id="PMD63846.1"/>
    </source>
</evidence>
<organism evidence="6 7">
    <name type="scientific">Hyaloscypha bicolor E</name>
    <dbReference type="NCBI Taxonomy" id="1095630"/>
    <lineage>
        <taxon>Eukaryota</taxon>
        <taxon>Fungi</taxon>
        <taxon>Dikarya</taxon>
        <taxon>Ascomycota</taxon>
        <taxon>Pezizomycotina</taxon>
        <taxon>Leotiomycetes</taxon>
        <taxon>Helotiales</taxon>
        <taxon>Hyaloscyphaceae</taxon>
        <taxon>Hyaloscypha</taxon>
        <taxon>Hyaloscypha bicolor</taxon>
    </lineage>
</organism>
<dbReference type="CDD" id="cd00207">
    <property type="entry name" value="fer2"/>
    <property type="match status" value="1"/>
</dbReference>
<dbReference type="InterPro" id="IPR052353">
    <property type="entry name" value="Benzoxazolinone_Detox_Enz"/>
</dbReference>
<dbReference type="SUPFAM" id="SSF63380">
    <property type="entry name" value="Riboflavin synthase domain-like"/>
    <property type="match status" value="1"/>
</dbReference>
<dbReference type="InterPro" id="IPR017927">
    <property type="entry name" value="FAD-bd_FR_type"/>
</dbReference>
<dbReference type="Pfam" id="PF00111">
    <property type="entry name" value="Fer2"/>
    <property type="match status" value="1"/>
</dbReference>
<dbReference type="GO" id="GO:0030151">
    <property type="term" value="F:molybdenum ion binding"/>
    <property type="evidence" value="ECO:0007669"/>
    <property type="project" value="InterPro"/>
</dbReference>
<feature type="domain" description="2Fe-2S ferredoxin-type" evidence="3">
    <location>
        <begin position="477"/>
        <end position="559"/>
    </location>
</feature>
<reference evidence="6 7" key="1">
    <citation type="submission" date="2016-04" db="EMBL/GenBank/DDBJ databases">
        <title>A degradative enzymes factory behind the ericoid mycorrhizal symbiosis.</title>
        <authorList>
            <consortium name="DOE Joint Genome Institute"/>
            <person name="Martino E."/>
            <person name="Morin E."/>
            <person name="Grelet G."/>
            <person name="Kuo A."/>
            <person name="Kohler A."/>
            <person name="Daghino S."/>
            <person name="Barry K."/>
            <person name="Choi C."/>
            <person name="Cichocki N."/>
            <person name="Clum A."/>
            <person name="Copeland A."/>
            <person name="Hainaut M."/>
            <person name="Haridas S."/>
            <person name="Labutti K."/>
            <person name="Lindquist E."/>
            <person name="Lipzen A."/>
            <person name="Khouja H.-R."/>
            <person name="Murat C."/>
            <person name="Ohm R."/>
            <person name="Olson A."/>
            <person name="Spatafora J."/>
            <person name="Veneault-Fourrey C."/>
            <person name="Henrissat B."/>
            <person name="Grigoriev I."/>
            <person name="Martin F."/>
            <person name="Perotto S."/>
        </authorList>
    </citation>
    <scope>NUCLEOTIDE SEQUENCE [LARGE SCALE GENOMIC DNA]</scope>
    <source>
        <strain evidence="6 7">E</strain>
    </source>
</reference>
<name>A0A2J6TLG5_9HELO</name>
<keyword evidence="6" id="KW-0560">Oxidoreductase</keyword>
<evidence type="ECO:0000256" key="2">
    <source>
        <dbReference type="ARBA" id="ARBA00023014"/>
    </source>
</evidence>
<dbReference type="CDD" id="cd06185">
    <property type="entry name" value="PDR_like"/>
    <property type="match status" value="1"/>
</dbReference>
<dbReference type="InterPro" id="IPR006058">
    <property type="entry name" value="2Fe2S_fd_BS"/>
</dbReference>
<keyword evidence="7" id="KW-1185">Reference proteome</keyword>
<dbReference type="STRING" id="1095630.A0A2J6TLG5"/>
<proteinExistence type="predicted"/>
<dbReference type="AlphaFoldDB" id="A0A2J6TLG5"/>
<dbReference type="Pfam" id="PF03475">
    <property type="entry name" value="YiiM_3-alpha"/>
    <property type="match status" value="1"/>
</dbReference>
<keyword evidence="1" id="KW-0479">Metal-binding</keyword>
<dbReference type="InterPro" id="IPR011037">
    <property type="entry name" value="Pyrv_Knase-like_insert_dom_sf"/>
</dbReference>
<dbReference type="InterPro" id="IPR001041">
    <property type="entry name" value="2Fe-2S_ferredoxin-type"/>
</dbReference>
<sequence>MATQTPAQDAPEASAQPIDKLLQVRTGKLRPVFGLKTPSGIFKTVHQNPVKVEFLGCEGDEHGYIGHGGVDKALMWYPSQHYAFWKTELPQNAHLFGVGGFGENIVTSNEKLSEKEVCVGDMFRFGREEAGVVIQISEPRQPCFMLNHRLEVKDMSIRSQNANRTGWYCRVLKEGHIQSGDPITLVERKYPKWTVKAVQTILYVERKNWEAIRELSELSELGEEIRMIFLNRLKKGIFLDESDRLGGGEDKAWNEYRLVGKKVETPRICSFEFETINTIENSAPATPGSHIRVKFGGNSQVVRAYSIVGGDSDRFTLGIALDRDSRGGSRYLHEELKIGDTLSFSQMKSDFSPAVDADHHILIAGGVGITAFLITARQLRQQGQNFHLYYAIRSAHDVAFKHLVQELGNDVTVLDGSKGQRLEISKIIAKSNSRTHIYCCGPQRLMDGVTLAARTLSFPSSNLHFEAFTALASGDPFTVELAESKKTLDIKAEQTLLDVLRDSGFDIPSSCEVGNCGTCRVGVRGGKVEHRGTGLLEGEKKGAMLSCVSRGIGRVVLDL</sequence>
<evidence type="ECO:0000259" key="3">
    <source>
        <dbReference type="PROSITE" id="PS51085"/>
    </source>
</evidence>
<accession>A0A2J6TLG5</accession>
<dbReference type="PROSITE" id="PS51384">
    <property type="entry name" value="FAD_FR"/>
    <property type="match status" value="1"/>
</dbReference>
<dbReference type="InterPro" id="IPR036010">
    <property type="entry name" value="2Fe-2S_ferredoxin-like_sf"/>
</dbReference>
<dbReference type="GO" id="GO:0051537">
    <property type="term" value="F:2 iron, 2 sulfur cluster binding"/>
    <property type="evidence" value="ECO:0007669"/>
    <property type="project" value="UniProtKB-KW"/>
</dbReference>
<evidence type="ECO:0000259" key="4">
    <source>
        <dbReference type="PROSITE" id="PS51340"/>
    </source>
</evidence>
<dbReference type="InterPro" id="IPR005163">
    <property type="entry name" value="Tri_helical_YiiM-like"/>
</dbReference>
<dbReference type="PROSITE" id="PS00197">
    <property type="entry name" value="2FE2S_FER_1"/>
    <property type="match status" value="1"/>
</dbReference>
<dbReference type="GeneID" id="36587652"/>
<dbReference type="InParanoid" id="A0A2J6TLG5"/>
<keyword evidence="1" id="KW-0001">2Fe-2S</keyword>
<dbReference type="RefSeq" id="XP_024740750.1">
    <property type="nucleotide sequence ID" value="XM_024879575.1"/>
</dbReference>
<dbReference type="InterPro" id="IPR017938">
    <property type="entry name" value="Riboflavin_synthase-like_b-brl"/>
</dbReference>
<dbReference type="PANTHER" id="PTHR30212">
    <property type="entry name" value="PROTEIN YIIM"/>
    <property type="match status" value="1"/>
</dbReference>
<dbReference type="SUPFAM" id="SSF50800">
    <property type="entry name" value="PK beta-barrel domain-like"/>
    <property type="match status" value="1"/>
</dbReference>
<dbReference type="InterPro" id="IPR039261">
    <property type="entry name" value="FNR_nucleotide-bd"/>
</dbReference>
<dbReference type="PROSITE" id="PS51340">
    <property type="entry name" value="MOSC"/>
    <property type="match status" value="1"/>
</dbReference>
<dbReference type="GO" id="GO:0030170">
    <property type="term" value="F:pyridoxal phosphate binding"/>
    <property type="evidence" value="ECO:0007669"/>
    <property type="project" value="InterPro"/>
</dbReference>
<evidence type="ECO:0000259" key="5">
    <source>
        <dbReference type="PROSITE" id="PS51384"/>
    </source>
</evidence>
<dbReference type="Gene3D" id="2.40.30.10">
    <property type="entry name" value="Translation factors"/>
    <property type="match status" value="1"/>
</dbReference>
<dbReference type="Gene3D" id="3.10.20.30">
    <property type="match status" value="1"/>
</dbReference>
<keyword evidence="2" id="KW-0411">Iron-sulfur</keyword>
<dbReference type="Gene3D" id="3.40.50.80">
    <property type="entry name" value="Nucleotide-binding domain of ferredoxin-NADP reductase (FNR) module"/>
    <property type="match status" value="1"/>
</dbReference>
<feature type="domain" description="MOSC" evidence="4">
    <location>
        <begin position="43"/>
        <end position="186"/>
    </location>
</feature>
<dbReference type="EMBL" id="KZ613777">
    <property type="protein sequence ID" value="PMD63846.1"/>
    <property type="molecule type" value="Genomic_DNA"/>
</dbReference>
<dbReference type="SUPFAM" id="SSF54292">
    <property type="entry name" value="2Fe-2S ferredoxin-like"/>
    <property type="match status" value="1"/>
</dbReference>
<dbReference type="InterPro" id="IPR005302">
    <property type="entry name" value="MoCF_Sase_C"/>
</dbReference>
<gene>
    <name evidence="6" type="ORF">K444DRAFT_609452</name>
</gene>
<evidence type="ECO:0000256" key="1">
    <source>
        <dbReference type="ARBA" id="ARBA00022714"/>
    </source>
</evidence>
<protein>
    <submittedName>
        <fullName evidence="6">3-chlorobenzoate-3,4-dioxygenase reductase subunit</fullName>
    </submittedName>
</protein>